<accession>A0AB34FPY4</accession>
<dbReference type="EMBL" id="JAQHRD010000005">
    <property type="protein sequence ID" value="KAJ6440839.1"/>
    <property type="molecule type" value="Genomic_DNA"/>
</dbReference>
<reference evidence="1" key="1">
    <citation type="submission" date="2023-01" db="EMBL/GenBank/DDBJ databases">
        <title>The growth and conidiation of Purpureocillium lavendulum are regulated by nitrogen source and histone H3K14 acetylation.</title>
        <authorList>
            <person name="Tang P."/>
            <person name="Han J."/>
            <person name="Zhang C."/>
            <person name="Tang P."/>
            <person name="Qi F."/>
            <person name="Zhang K."/>
            <person name="Liang L."/>
        </authorList>
    </citation>
    <scope>NUCLEOTIDE SEQUENCE</scope>
    <source>
        <strain evidence="1">YMF1.00683</strain>
    </source>
</reference>
<comment type="caution">
    <text evidence="1">The sequence shown here is derived from an EMBL/GenBank/DDBJ whole genome shotgun (WGS) entry which is preliminary data.</text>
</comment>
<evidence type="ECO:0000313" key="2">
    <source>
        <dbReference type="Proteomes" id="UP001163105"/>
    </source>
</evidence>
<protein>
    <submittedName>
        <fullName evidence="1">Uncharacterized protein</fullName>
    </submittedName>
</protein>
<keyword evidence="2" id="KW-1185">Reference proteome</keyword>
<evidence type="ECO:0000313" key="1">
    <source>
        <dbReference type="EMBL" id="KAJ6440839.1"/>
    </source>
</evidence>
<gene>
    <name evidence="1" type="ORF">O9K51_06631</name>
</gene>
<dbReference type="Proteomes" id="UP001163105">
    <property type="component" value="Unassembled WGS sequence"/>
</dbReference>
<name>A0AB34FPY4_9HYPO</name>
<proteinExistence type="predicted"/>
<dbReference type="AlphaFoldDB" id="A0AB34FPY4"/>
<organism evidence="1 2">
    <name type="scientific">Purpureocillium lavendulum</name>
    <dbReference type="NCBI Taxonomy" id="1247861"/>
    <lineage>
        <taxon>Eukaryota</taxon>
        <taxon>Fungi</taxon>
        <taxon>Dikarya</taxon>
        <taxon>Ascomycota</taxon>
        <taxon>Pezizomycotina</taxon>
        <taxon>Sordariomycetes</taxon>
        <taxon>Hypocreomycetidae</taxon>
        <taxon>Hypocreales</taxon>
        <taxon>Ophiocordycipitaceae</taxon>
        <taxon>Purpureocillium</taxon>
    </lineage>
</organism>
<sequence>MSFKRGISSISKSISLRAIGISIVGITREEKCRCPPTPASVSDHGVTVAMTDASSTSSTTGISIA</sequence>